<dbReference type="EMBL" id="CP036317">
    <property type="protein sequence ID" value="QDV18363.1"/>
    <property type="molecule type" value="Genomic_DNA"/>
</dbReference>
<feature type="compositionally biased region" description="Polar residues" evidence="1">
    <location>
        <begin position="39"/>
        <end position="48"/>
    </location>
</feature>
<keyword evidence="2" id="KW-0732">Signal</keyword>
<evidence type="ECO:0000313" key="4">
    <source>
        <dbReference type="Proteomes" id="UP000320839"/>
    </source>
</evidence>
<feature type="region of interest" description="Disordered" evidence="1">
    <location>
        <begin position="29"/>
        <end position="49"/>
    </location>
</feature>
<dbReference type="PANTHER" id="PTHR46128">
    <property type="entry name" value="MITOCHONDRIAL GROUP I INTRON SPLICING FACTOR CCM1"/>
    <property type="match status" value="1"/>
</dbReference>
<protein>
    <recommendedName>
        <fullName evidence="5">Anaphase-promoting complex, cyclosome, subunit 3</fullName>
    </recommendedName>
</protein>
<accession>A0A518FPT7</accession>
<dbReference type="InterPro" id="IPR050872">
    <property type="entry name" value="PPR_P_subfamily"/>
</dbReference>
<reference evidence="3 4" key="1">
    <citation type="submission" date="2019-02" db="EMBL/GenBank/DDBJ databases">
        <title>Deep-cultivation of Planctomycetes and their phenomic and genomic characterization uncovers novel biology.</title>
        <authorList>
            <person name="Wiegand S."/>
            <person name="Jogler M."/>
            <person name="Boedeker C."/>
            <person name="Pinto D."/>
            <person name="Vollmers J."/>
            <person name="Rivas-Marin E."/>
            <person name="Kohn T."/>
            <person name="Peeters S.H."/>
            <person name="Heuer A."/>
            <person name="Rast P."/>
            <person name="Oberbeckmann S."/>
            <person name="Bunk B."/>
            <person name="Jeske O."/>
            <person name="Meyerdierks A."/>
            <person name="Storesund J.E."/>
            <person name="Kallscheuer N."/>
            <person name="Luecker S."/>
            <person name="Lage O.M."/>
            <person name="Pohl T."/>
            <person name="Merkel B.J."/>
            <person name="Hornburger P."/>
            <person name="Mueller R.-W."/>
            <person name="Bruemmer F."/>
            <person name="Labrenz M."/>
            <person name="Spormann A.M."/>
            <person name="Op den Camp H."/>
            <person name="Overmann J."/>
            <person name="Amann R."/>
            <person name="Jetten M.S.M."/>
            <person name="Mascher T."/>
            <person name="Medema M.H."/>
            <person name="Devos D.P."/>
            <person name="Kaster A.-K."/>
            <person name="Ovreas L."/>
            <person name="Rohde M."/>
            <person name="Galperin M.Y."/>
            <person name="Jogler C."/>
        </authorList>
    </citation>
    <scope>NUCLEOTIDE SEQUENCE [LARGE SCALE GENOMIC DNA]</scope>
    <source>
        <strain evidence="3 4">Pan153</strain>
    </source>
</reference>
<organism evidence="3 4">
    <name type="scientific">Gimesia panareensis</name>
    <dbReference type="NCBI Taxonomy" id="2527978"/>
    <lineage>
        <taxon>Bacteria</taxon>
        <taxon>Pseudomonadati</taxon>
        <taxon>Planctomycetota</taxon>
        <taxon>Planctomycetia</taxon>
        <taxon>Planctomycetales</taxon>
        <taxon>Planctomycetaceae</taxon>
        <taxon>Gimesia</taxon>
    </lineage>
</organism>
<dbReference type="InterPro" id="IPR011990">
    <property type="entry name" value="TPR-like_helical_dom_sf"/>
</dbReference>
<dbReference type="Gene3D" id="1.25.40.10">
    <property type="entry name" value="Tetratricopeptide repeat domain"/>
    <property type="match status" value="3"/>
</dbReference>
<dbReference type="PANTHER" id="PTHR46128:SF329">
    <property type="entry name" value="MITOCHONDRIAL GROUP I INTRON SPLICING FACTOR DMR1"/>
    <property type="match status" value="1"/>
</dbReference>
<feature type="chain" id="PRO_5021858065" description="Anaphase-promoting complex, cyclosome, subunit 3" evidence="2">
    <location>
        <begin position="26"/>
        <end position="764"/>
    </location>
</feature>
<gene>
    <name evidence="3" type="ORF">Pan153_30200</name>
</gene>
<evidence type="ECO:0000256" key="2">
    <source>
        <dbReference type="SAM" id="SignalP"/>
    </source>
</evidence>
<dbReference type="AlphaFoldDB" id="A0A518FPT7"/>
<dbReference type="Proteomes" id="UP000320839">
    <property type="component" value="Chromosome"/>
</dbReference>
<feature type="signal peptide" evidence="2">
    <location>
        <begin position="1"/>
        <end position="25"/>
    </location>
</feature>
<evidence type="ECO:0000256" key="1">
    <source>
        <dbReference type="SAM" id="MobiDB-lite"/>
    </source>
</evidence>
<name>A0A518FPT7_9PLAN</name>
<proteinExistence type="predicted"/>
<evidence type="ECO:0008006" key="5">
    <source>
        <dbReference type="Google" id="ProtNLM"/>
    </source>
</evidence>
<sequence precursor="true">MPRNRFPHLSSLSLLWLICVGLCTGCESHQRPTPAAGPPQSQTATKPSSAELVLDQSTPITVPMQSNSAPWETPEGLLMFVAEHQLTDEERKKGLQQIARYQQPDPEAKMKWIAERIFSQPVDPSYQLSRLSQKLSDEGKTAQAIRVVQLIPVTRTQIQDVFLQDFQVRHMSASGIVLNSRDTPPNTNSQSVSIAAIVVHSGVEAAIEKSRKIENPADRDAALSCMIPYLTDRTEFDDALKLAEAIQAPDQQIEAWALIARKQIKANQLEAAIRLVDRMNPSEETYFIKQNLLFKIASRLVQTGQLNRALQLAETVKDPELQNQVLESIVLKLITEHQFQQALELCQQVKNYESDSAKDYCFSALVTHSIEAGQLDLTLKVINTVEAGSVEKWFAIDDLIKHLLETQKLDQALQTARKFENDEDRWAALESISECLANQGRFQQALEVAESIEKGYKKQSALAHLAEKQFQCGQLEQVVNLLLKHADSDLLADDFEPGLYHDANHVWHTTVPLYEQLLTALVAARKSEQALQMTETLQDESQKITALQFLIQKLAESGEYEKIIDLGLNYPTDKYSLSELQSTAVDSLVDAGEYQRAIELAKLTQDEELLAQAEFRQVKRLVGQGKLEPAQELAETIKDPEWKTESELALVSPLIEQQQFNKAILITQKMEYYSRLKTEAEEKLITALLEAGRVTEATNMACGIWISSARLPALFEVANQLATEPTLQSNLSSEFSRKNRRLKTAFTPEEQQLAQRIVDSINVN</sequence>
<evidence type="ECO:0000313" key="3">
    <source>
        <dbReference type="EMBL" id="QDV18363.1"/>
    </source>
</evidence>